<reference evidence="3" key="1">
    <citation type="journal article" date="2019" name="Int. J. Syst. Evol. Microbiol.">
        <title>The Global Catalogue of Microorganisms (GCM) 10K type strain sequencing project: providing services to taxonomists for standard genome sequencing and annotation.</title>
        <authorList>
            <consortium name="The Broad Institute Genomics Platform"/>
            <consortium name="The Broad Institute Genome Sequencing Center for Infectious Disease"/>
            <person name="Wu L."/>
            <person name="Ma J."/>
        </authorList>
    </citation>
    <scope>NUCLEOTIDE SEQUENCE [LARGE SCALE GENOMIC DNA]</scope>
    <source>
        <strain evidence="3">JCM 16002</strain>
    </source>
</reference>
<keyword evidence="3" id="KW-1185">Reference proteome</keyword>
<dbReference type="RefSeq" id="WP_182659281.1">
    <property type="nucleotide sequence ID" value="NZ_BAAAQG010000007.1"/>
</dbReference>
<gene>
    <name evidence="2" type="ORF">GCM10009831_17640</name>
</gene>
<feature type="region of interest" description="Disordered" evidence="1">
    <location>
        <begin position="110"/>
        <end position="176"/>
    </location>
</feature>
<accession>A0ABN2IN53</accession>
<evidence type="ECO:0000313" key="2">
    <source>
        <dbReference type="EMBL" id="GAA1708403.1"/>
    </source>
</evidence>
<proteinExistence type="predicted"/>
<feature type="region of interest" description="Disordered" evidence="1">
    <location>
        <begin position="59"/>
        <end position="81"/>
    </location>
</feature>
<evidence type="ECO:0000256" key="1">
    <source>
        <dbReference type="SAM" id="MobiDB-lite"/>
    </source>
</evidence>
<feature type="region of interest" description="Disordered" evidence="1">
    <location>
        <begin position="1"/>
        <end position="23"/>
    </location>
</feature>
<comment type="caution">
    <text evidence="2">The sequence shown here is derived from an EMBL/GenBank/DDBJ whole genome shotgun (WGS) entry which is preliminary data.</text>
</comment>
<dbReference type="EMBL" id="BAAAQG010000007">
    <property type="protein sequence ID" value="GAA1708403.1"/>
    <property type="molecule type" value="Genomic_DNA"/>
</dbReference>
<protein>
    <submittedName>
        <fullName evidence="2">Uncharacterized protein</fullName>
    </submittedName>
</protein>
<evidence type="ECO:0000313" key="3">
    <source>
        <dbReference type="Proteomes" id="UP001500383"/>
    </source>
</evidence>
<feature type="compositionally biased region" description="Basic and acidic residues" evidence="1">
    <location>
        <begin position="1"/>
        <end position="14"/>
    </location>
</feature>
<feature type="compositionally biased region" description="Acidic residues" evidence="1">
    <location>
        <begin position="128"/>
        <end position="139"/>
    </location>
</feature>
<sequence>MSSTDKIRSEKIRSAIDAATDPGPDALERARMIVVDKLGEWDSLGVDEIVESVCEAYEAPSGEPLRLGDVDPSDPDTDTPAMRHLRYARAARTAIIDLEREGAIVAVDEQPGDAEAVNLTDDPTGDGTADDDLHDDDEVTAVKETTGPAGRESGADELVLSTGPRPRGRRFALAAR</sequence>
<organism evidence="2 3">
    <name type="scientific">Dietzia cercidiphylli</name>
    <dbReference type="NCBI Taxonomy" id="498199"/>
    <lineage>
        <taxon>Bacteria</taxon>
        <taxon>Bacillati</taxon>
        <taxon>Actinomycetota</taxon>
        <taxon>Actinomycetes</taxon>
        <taxon>Mycobacteriales</taxon>
        <taxon>Dietziaceae</taxon>
        <taxon>Dietzia</taxon>
    </lineage>
</organism>
<name>A0ABN2IN53_9ACTN</name>
<dbReference type="Proteomes" id="UP001500383">
    <property type="component" value="Unassembled WGS sequence"/>
</dbReference>